<dbReference type="InterPro" id="IPR035808">
    <property type="entry name" value="Ribosomal_uL30_euk_arc"/>
</dbReference>
<dbReference type="HAMAP" id="MF_01371_A">
    <property type="entry name" value="Ribosomal_uL30_A"/>
    <property type="match status" value="1"/>
</dbReference>
<dbReference type="EMBL" id="LAZR01001473">
    <property type="protein sequence ID" value="KKN44062.1"/>
    <property type="molecule type" value="Genomic_DNA"/>
</dbReference>
<dbReference type="Gene3D" id="1.10.15.30">
    <property type="match status" value="1"/>
</dbReference>
<evidence type="ECO:0000256" key="1">
    <source>
        <dbReference type="ARBA" id="ARBA00007594"/>
    </source>
</evidence>
<dbReference type="GO" id="GO:0000463">
    <property type="term" value="P:maturation of LSU-rRNA from tricistronic rRNA transcript (SSU-rRNA, 5.8S rRNA, LSU-rRNA)"/>
    <property type="evidence" value="ECO:0007669"/>
    <property type="project" value="TreeGrafter"/>
</dbReference>
<dbReference type="GO" id="GO:0003723">
    <property type="term" value="F:RNA binding"/>
    <property type="evidence" value="ECO:0007669"/>
    <property type="project" value="TreeGrafter"/>
</dbReference>
<evidence type="ECO:0000256" key="4">
    <source>
        <dbReference type="ARBA" id="ARBA00035492"/>
    </source>
</evidence>
<dbReference type="Pfam" id="PF00327">
    <property type="entry name" value="Ribosomal_L30"/>
    <property type="match status" value="1"/>
</dbReference>
<comment type="caution">
    <text evidence="6">The sequence shown here is derived from an EMBL/GenBank/DDBJ whole genome shotgun (WGS) entry which is preliminary data.</text>
</comment>
<keyword evidence="3" id="KW-0687">Ribonucleoprotein</keyword>
<dbReference type="InterPro" id="IPR036919">
    <property type="entry name" value="Ribo_uL30_ferredoxin-like_sf"/>
</dbReference>
<protein>
    <recommendedName>
        <fullName evidence="4">50S ribosomal protein L30</fullName>
    </recommendedName>
</protein>
<evidence type="ECO:0000259" key="5">
    <source>
        <dbReference type="Pfam" id="PF00327"/>
    </source>
</evidence>
<organism evidence="6">
    <name type="scientific">marine sediment metagenome</name>
    <dbReference type="NCBI Taxonomy" id="412755"/>
    <lineage>
        <taxon>unclassified sequences</taxon>
        <taxon>metagenomes</taxon>
        <taxon>ecological metagenomes</taxon>
    </lineage>
</organism>
<name>A0A0F9R488_9ZZZZ</name>
<evidence type="ECO:0000313" key="6">
    <source>
        <dbReference type="EMBL" id="KKN44062.1"/>
    </source>
</evidence>
<dbReference type="InterPro" id="IPR039699">
    <property type="entry name" value="Ribosomal_uL30"/>
</dbReference>
<comment type="similarity">
    <text evidence="1">Belongs to the universal ribosomal protein uL30 family.</text>
</comment>
<dbReference type="PANTHER" id="PTHR11524:SF16">
    <property type="entry name" value="LARGE RIBOSOMAL SUBUNIT PROTEIN UL30"/>
    <property type="match status" value="1"/>
</dbReference>
<dbReference type="GO" id="GO:0006412">
    <property type="term" value="P:translation"/>
    <property type="evidence" value="ECO:0007669"/>
    <property type="project" value="InterPro"/>
</dbReference>
<dbReference type="NCBIfam" id="TIGR01309">
    <property type="entry name" value="uL30_arch"/>
    <property type="match status" value="1"/>
</dbReference>
<reference evidence="6" key="1">
    <citation type="journal article" date="2015" name="Nature">
        <title>Complex archaea that bridge the gap between prokaryotes and eukaryotes.</title>
        <authorList>
            <person name="Spang A."/>
            <person name="Saw J.H."/>
            <person name="Jorgensen S.L."/>
            <person name="Zaremba-Niedzwiedzka K."/>
            <person name="Martijn J."/>
            <person name="Lind A.E."/>
            <person name="van Eijk R."/>
            <person name="Schleper C."/>
            <person name="Guy L."/>
            <person name="Ettema T.J."/>
        </authorList>
    </citation>
    <scope>NUCLEOTIDE SEQUENCE</scope>
</reference>
<sequence>MAMAKKKSKLKRQEYTPKLFFAIRIRGAPGSMKGKISDTLKMLRMHKVNHGVLIWGVPSYKGMLIKCKDYIAFGEIDVKTLVRLLRVRGRVEGNKPLTEEHIKNLTNFKSFRDLAKALLNGEVQYRENFIYKIKPVFRLHPPRKGYRGSIKKHFNEGGSLGDVGIYINQLVHKML</sequence>
<evidence type="ECO:0000256" key="3">
    <source>
        <dbReference type="ARBA" id="ARBA00023274"/>
    </source>
</evidence>
<dbReference type="Gene3D" id="3.30.1390.20">
    <property type="entry name" value="Ribosomal protein L30, ferredoxin-like fold domain"/>
    <property type="match status" value="1"/>
</dbReference>
<dbReference type="InterPro" id="IPR016082">
    <property type="entry name" value="Ribosomal_uL30_ferredoxin-like"/>
</dbReference>
<proteinExistence type="inferred from homology"/>
<feature type="domain" description="Large ribosomal subunit protein uL30-like ferredoxin-like fold" evidence="5">
    <location>
        <begin position="20"/>
        <end position="71"/>
    </location>
</feature>
<keyword evidence="2" id="KW-0689">Ribosomal protein</keyword>
<dbReference type="InterPro" id="IPR005997">
    <property type="entry name" value="Ribosomal_uL30_arc"/>
</dbReference>
<dbReference type="GO" id="GO:0003735">
    <property type="term" value="F:structural constituent of ribosome"/>
    <property type="evidence" value="ECO:0007669"/>
    <property type="project" value="InterPro"/>
</dbReference>
<accession>A0A0F9R488</accession>
<evidence type="ECO:0000256" key="2">
    <source>
        <dbReference type="ARBA" id="ARBA00022980"/>
    </source>
</evidence>
<dbReference type="NCBIfam" id="NF004711">
    <property type="entry name" value="PRK06049.1"/>
    <property type="match status" value="1"/>
</dbReference>
<dbReference type="GO" id="GO:0022625">
    <property type="term" value="C:cytosolic large ribosomal subunit"/>
    <property type="evidence" value="ECO:0007669"/>
    <property type="project" value="TreeGrafter"/>
</dbReference>
<dbReference type="AlphaFoldDB" id="A0A0F9R488"/>
<gene>
    <name evidence="6" type="ORF">LCGC14_0697060</name>
</gene>
<dbReference type="SUPFAM" id="SSF55129">
    <property type="entry name" value="Ribosomal protein L30p/L7e"/>
    <property type="match status" value="1"/>
</dbReference>
<dbReference type="CDD" id="cd01657">
    <property type="entry name" value="Ribosomal_L7_archeal_euk"/>
    <property type="match status" value="1"/>
</dbReference>
<dbReference type="PANTHER" id="PTHR11524">
    <property type="entry name" value="60S RIBOSOMAL PROTEIN L7"/>
    <property type="match status" value="1"/>
</dbReference>